<keyword evidence="2 5" id="KW-0863">Zinc-finger</keyword>
<dbReference type="InterPro" id="IPR011050">
    <property type="entry name" value="Pectin_lyase_fold/virulence"/>
</dbReference>
<feature type="domain" description="MYND-type" evidence="8">
    <location>
        <begin position="1411"/>
        <end position="1449"/>
    </location>
</feature>
<name>A0ABN8P3R7_9CNID</name>
<dbReference type="InterPro" id="IPR006626">
    <property type="entry name" value="PbH1"/>
</dbReference>
<organism evidence="9 10">
    <name type="scientific">Porites lobata</name>
    <dbReference type="NCBI Taxonomy" id="104759"/>
    <lineage>
        <taxon>Eukaryota</taxon>
        <taxon>Metazoa</taxon>
        <taxon>Cnidaria</taxon>
        <taxon>Anthozoa</taxon>
        <taxon>Hexacorallia</taxon>
        <taxon>Scleractinia</taxon>
        <taxon>Fungiina</taxon>
        <taxon>Poritidae</taxon>
        <taxon>Porites</taxon>
    </lineage>
</organism>
<evidence type="ECO:0000256" key="6">
    <source>
        <dbReference type="PROSITE-ProRule" id="PRU00339"/>
    </source>
</evidence>
<dbReference type="Proteomes" id="UP001159405">
    <property type="component" value="Unassembled WGS sequence"/>
</dbReference>
<dbReference type="InterPro" id="IPR012334">
    <property type="entry name" value="Pectin_lyas_fold"/>
</dbReference>
<dbReference type="InterPro" id="IPR056681">
    <property type="entry name" value="DUF7779"/>
</dbReference>
<evidence type="ECO:0000256" key="5">
    <source>
        <dbReference type="PROSITE-ProRule" id="PRU00134"/>
    </source>
</evidence>
<keyword evidence="1" id="KW-0479">Metal-binding</keyword>
<dbReference type="InterPro" id="IPR002182">
    <property type="entry name" value="NB-ARC"/>
</dbReference>
<dbReference type="Pfam" id="PF13229">
    <property type="entry name" value="Beta_helix"/>
    <property type="match status" value="2"/>
</dbReference>
<evidence type="ECO:0000256" key="7">
    <source>
        <dbReference type="SAM" id="Coils"/>
    </source>
</evidence>
<evidence type="ECO:0000256" key="2">
    <source>
        <dbReference type="ARBA" id="ARBA00022771"/>
    </source>
</evidence>
<dbReference type="PROSITE" id="PS50005">
    <property type="entry name" value="TPR"/>
    <property type="match status" value="1"/>
</dbReference>
<dbReference type="InterPro" id="IPR027417">
    <property type="entry name" value="P-loop_NTPase"/>
</dbReference>
<dbReference type="Pfam" id="PF13181">
    <property type="entry name" value="TPR_8"/>
    <property type="match status" value="1"/>
</dbReference>
<dbReference type="InterPro" id="IPR002893">
    <property type="entry name" value="Znf_MYND"/>
</dbReference>
<accession>A0ABN8P3R7</accession>
<evidence type="ECO:0000313" key="10">
    <source>
        <dbReference type="Proteomes" id="UP001159405"/>
    </source>
</evidence>
<keyword evidence="10" id="KW-1185">Reference proteome</keyword>
<evidence type="ECO:0000256" key="3">
    <source>
        <dbReference type="ARBA" id="ARBA00022803"/>
    </source>
</evidence>
<evidence type="ECO:0000313" key="9">
    <source>
        <dbReference type="EMBL" id="CAH3131322.1"/>
    </source>
</evidence>
<keyword evidence="4" id="KW-0862">Zinc</keyword>
<dbReference type="SUPFAM" id="SSF48452">
    <property type="entry name" value="TPR-like"/>
    <property type="match status" value="1"/>
</dbReference>
<dbReference type="SMART" id="SM00710">
    <property type="entry name" value="PbH1"/>
    <property type="match status" value="7"/>
</dbReference>
<dbReference type="PROSITE" id="PS01360">
    <property type="entry name" value="ZF_MYND_1"/>
    <property type="match status" value="1"/>
</dbReference>
<dbReference type="PANTHER" id="PTHR46423:SF1">
    <property type="entry name" value="RNA POLYMERASE II-ASSOCIATED PROTEIN 3"/>
    <property type="match status" value="1"/>
</dbReference>
<dbReference type="Pfam" id="PF25000">
    <property type="entry name" value="DUF7779"/>
    <property type="match status" value="1"/>
</dbReference>
<dbReference type="Gene3D" id="6.10.140.2220">
    <property type="match status" value="1"/>
</dbReference>
<dbReference type="Pfam" id="PF01753">
    <property type="entry name" value="zf-MYND"/>
    <property type="match status" value="1"/>
</dbReference>
<evidence type="ECO:0000256" key="4">
    <source>
        <dbReference type="ARBA" id="ARBA00022833"/>
    </source>
</evidence>
<dbReference type="Gene3D" id="3.40.50.300">
    <property type="entry name" value="P-loop containing nucleotide triphosphate hydrolases"/>
    <property type="match status" value="1"/>
</dbReference>
<dbReference type="PRINTS" id="PR00364">
    <property type="entry name" value="DISEASERSIST"/>
</dbReference>
<dbReference type="PANTHER" id="PTHR46423">
    <property type="entry name" value="RNA POLYMERASE II-ASSOCIATED PROTEIN 3"/>
    <property type="match status" value="1"/>
</dbReference>
<comment type="caution">
    <text evidence="9">The sequence shown here is derived from an EMBL/GenBank/DDBJ whole genome shotgun (WGS) entry which is preliminary data.</text>
</comment>
<dbReference type="InterPro" id="IPR051966">
    <property type="entry name" value="RPAP3"/>
</dbReference>
<dbReference type="Gene3D" id="1.25.40.10">
    <property type="entry name" value="Tetratricopeptide repeat domain"/>
    <property type="match status" value="1"/>
</dbReference>
<evidence type="ECO:0000256" key="1">
    <source>
        <dbReference type="ARBA" id="ARBA00022723"/>
    </source>
</evidence>
<dbReference type="SMART" id="SM00028">
    <property type="entry name" value="TPR"/>
    <property type="match status" value="2"/>
</dbReference>
<reference evidence="9 10" key="1">
    <citation type="submission" date="2022-05" db="EMBL/GenBank/DDBJ databases">
        <authorList>
            <consortium name="Genoscope - CEA"/>
            <person name="William W."/>
        </authorList>
    </citation>
    <scope>NUCLEOTIDE SEQUENCE [LARGE SCALE GENOMIC DNA]</scope>
</reference>
<dbReference type="Gene3D" id="2.160.20.10">
    <property type="entry name" value="Single-stranded right-handed beta-helix, Pectin lyase-like"/>
    <property type="match status" value="1"/>
</dbReference>
<dbReference type="SUPFAM" id="SSF51126">
    <property type="entry name" value="Pectin lyase-like"/>
    <property type="match status" value="1"/>
</dbReference>
<dbReference type="SUPFAM" id="SSF144232">
    <property type="entry name" value="HIT/MYND zinc finger-like"/>
    <property type="match status" value="1"/>
</dbReference>
<feature type="coiled-coil region" evidence="7">
    <location>
        <begin position="210"/>
        <end position="280"/>
    </location>
</feature>
<dbReference type="InterPro" id="IPR019734">
    <property type="entry name" value="TPR_rpt"/>
</dbReference>
<dbReference type="EMBL" id="CALNXK010000049">
    <property type="protein sequence ID" value="CAH3131322.1"/>
    <property type="molecule type" value="Genomic_DNA"/>
</dbReference>
<dbReference type="PROSITE" id="PS50865">
    <property type="entry name" value="ZF_MYND_2"/>
    <property type="match status" value="1"/>
</dbReference>
<evidence type="ECO:0000259" key="8">
    <source>
        <dbReference type="PROSITE" id="PS50865"/>
    </source>
</evidence>
<dbReference type="InterPro" id="IPR011990">
    <property type="entry name" value="TPR-like_helical_dom_sf"/>
</dbReference>
<gene>
    <name evidence="9" type="ORF">PLOB_00035078</name>
</gene>
<dbReference type="SUPFAM" id="SSF52540">
    <property type="entry name" value="P-loop containing nucleoside triphosphate hydrolases"/>
    <property type="match status" value="1"/>
</dbReference>
<keyword evidence="7" id="KW-0175">Coiled coil</keyword>
<dbReference type="InterPro" id="IPR039448">
    <property type="entry name" value="Beta_helix"/>
</dbReference>
<keyword evidence="3 6" id="KW-0802">TPR repeat</keyword>
<dbReference type="Pfam" id="PF00931">
    <property type="entry name" value="NB-ARC"/>
    <property type="match status" value="1"/>
</dbReference>
<protein>
    <recommendedName>
        <fullName evidence="8">MYND-type domain-containing protein</fullName>
    </recommendedName>
</protein>
<feature type="repeat" description="TPR" evidence="6">
    <location>
        <begin position="880"/>
        <end position="913"/>
    </location>
</feature>
<proteinExistence type="predicted"/>
<sequence>MASVSGTSQEQRRWLVVGIALHHVLTPCLRDKIKAELTPFYQHLVRGFGLDKQTYSAFLKNIPTSTVKLNYESINNNHTVLHRSHYDYCVKDEVSLAKLFMKPFMAHFSAFDSSFDSSAALAVLCEALPFASVKLIAEDVRSNVRNKWAHCDFMAWTAAHYDTCFDLMEALVMNLKIGPADEKRLLDKFKLWRTQGLEICLGKTIDDTVLQVLRNEVQRLSDSLDDQRKKEGEDVRSICSTLALFKSEFDRATMGLKQRYSKLESTCEELRNNQDVLKKEIYSIDKGQSERLSILEVQDEMRQEQVDDLFRILEVKEEIIRRDLEILKAKIESIALSDGPKNVVFDAPEQNKWFTGREEAIEKLERFFTFQSVGELQMAAPCGLGGCGKTTLGAQFAWKHKGKYEGGVFWISMEDDKKLEKSMNDLALRLGILADTFDLTLSKVLTWISRQKKRWLLVLDDVDQLHLSEQMHKVLSGRWKRQAGGHILLTTRREPKVVCESMDLEETCCVEIFTFSDEEAKSFLATRCEGTVGEFKGELDELVRELGCLPLALEQAGAHIKAVQCSFGTYLVEYKKQRLKLLNRHPRAKPSWEYESNSRLAVHTTWLLNFEYVRKSSHGEVASRFMEAAAFLEPNEIQDGLINLPLLSNEKPSQQECYHSVVTKNEVVEILTKFSLFQRKGPNSFGLHRLVQEVIRSMMTVEETASSLLRAVNLLYQAFQDCPSPDQILLDIAANAQEQPSTAVNNPSLFFSWSQLTYHSCELQKHIKGLIDQQSIERDIKTTVLTREASRIVYENAVQLSVHGHHEEAKETERFAFQILNSCKSDTEVALTLDELKKLFPHTLPIPQLLQKVISYSSCPSNPDHNQAVAENDDDLIAQLDRFRLRGNSLFKEGRFQEAVETYTEALETDNKAKNLDPRLLNNRATAYLKLGNYSKCLSDSEEYVKLKPNCWKGYTRKALALNGLEKKGSALCLAAMAYYHEARSCRRYEPFHTTFKHLDGKWEVVDSSEALRRCIIQNKRPQGRKKVLLLTNEEYEIEGGPVVQINEVTNIMKNLDGSNDIVDTTLTAFCDASDVTINCSGLRFSRECFLQNISFITQRTIFVAPDGLVEFTNCRFKSTETQNSAVVVYGTAKLMNCTITDSPGGGITVEGFNSSALLEKCEVMGNGKEPRTSSGIKVFDEGSIVVTKCLVHGNTEGILVSGTRFNDSVAKKAHIQETELFDNKFEGVRVSGHHCLSFDEVVISRNRIYHNGGFGIEVSFFADNIVFEENMVFENFWWGVWVQRNSGGSYKGNEICNNKMGGIRVGKRSPGKPPCVVECNVIHDNRGPAFYEGLKYFEECSFPGELHYYFERHENFPFYEKFLATLRGQKDAFEVSLPGAVSALYKSNNHCYNNGSTQMNLKAASSKANCAFCFRNDVKLLSCKGCMTSRYCGKECQKMHWGKHRYMCQAMGKINTIEVKIPVTYVGKDLGVTRFGLTHPSLEPTGPQHASPPPRDGRRFVVKLQTWEGLLHNNKVLDPKGYVSDEYNPQKAKISIYDRSRNVDFEIRNQPKLYHLIMECGMMGSFMYLAKKLFCWAVFKDEKTLQIITHEFPPVQRW</sequence>